<dbReference type="EMBL" id="RSCE01000009">
    <property type="protein sequence ID" value="RSH79906.1"/>
    <property type="molecule type" value="Genomic_DNA"/>
</dbReference>
<name>A0A427XM12_9TREE</name>
<reference evidence="2 3" key="1">
    <citation type="submission" date="2018-11" db="EMBL/GenBank/DDBJ databases">
        <title>Genome sequence of Apiotrichum porosum DSM 27194.</title>
        <authorList>
            <person name="Aliyu H."/>
            <person name="Gorte O."/>
            <person name="Ochsenreither K."/>
        </authorList>
    </citation>
    <scope>NUCLEOTIDE SEQUENCE [LARGE SCALE GENOMIC DNA]</scope>
    <source>
        <strain evidence="2 3">DSM 27194</strain>
    </source>
</reference>
<comment type="caution">
    <text evidence="2">The sequence shown here is derived from an EMBL/GenBank/DDBJ whole genome shotgun (WGS) entry which is preliminary data.</text>
</comment>
<evidence type="ECO:0000313" key="2">
    <source>
        <dbReference type="EMBL" id="RSH79906.1"/>
    </source>
</evidence>
<protein>
    <submittedName>
        <fullName evidence="2">Uncharacterized protein</fullName>
    </submittedName>
</protein>
<dbReference type="Proteomes" id="UP000279236">
    <property type="component" value="Unassembled WGS sequence"/>
</dbReference>
<gene>
    <name evidence="2" type="ORF">EHS24_009574</name>
</gene>
<dbReference type="AlphaFoldDB" id="A0A427XM12"/>
<keyword evidence="3" id="KW-1185">Reference proteome</keyword>
<proteinExistence type="predicted"/>
<dbReference type="OrthoDB" id="10583837at2759"/>
<organism evidence="2 3">
    <name type="scientific">Apiotrichum porosum</name>
    <dbReference type="NCBI Taxonomy" id="105984"/>
    <lineage>
        <taxon>Eukaryota</taxon>
        <taxon>Fungi</taxon>
        <taxon>Dikarya</taxon>
        <taxon>Basidiomycota</taxon>
        <taxon>Agaricomycotina</taxon>
        <taxon>Tremellomycetes</taxon>
        <taxon>Trichosporonales</taxon>
        <taxon>Trichosporonaceae</taxon>
        <taxon>Apiotrichum</taxon>
    </lineage>
</organism>
<accession>A0A427XM12</accession>
<feature type="compositionally biased region" description="Low complexity" evidence="1">
    <location>
        <begin position="81"/>
        <end position="93"/>
    </location>
</feature>
<feature type="compositionally biased region" description="Basic and acidic residues" evidence="1">
    <location>
        <begin position="64"/>
        <end position="80"/>
    </location>
</feature>
<feature type="region of interest" description="Disordered" evidence="1">
    <location>
        <begin position="64"/>
        <end position="112"/>
    </location>
</feature>
<evidence type="ECO:0000256" key="1">
    <source>
        <dbReference type="SAM" id="MobiDB-lite"/>
    </source>
</evidence>
<dbReference type="RefSeq" id="XP_028475015.1">
    <property type="nucleotide sequence ID" value="XM_028624847.1"/>
</dbReference>
<evidence type="ECO:0000313" key="3">
    <source>
        <dbReference type="Proteomes" id="UP000279236"/>
    </source>
</evidence>
<sequence>MPSAVDSLLAIAHIVKRIIDYAERPTLARLMRVSKRLIDKALREKVKNDPEQYRKFRLSRLADNKDASEDMEKEKKDMSKTTKAGSKSSSLATNPKATSSKHHDGKTPRTQPVLPISKKVLLSYVRVISIGSHHESACDSFGELLGEHITDLNVLRIVDTPVHWAFCAQMCEHIPQGQCALVTSIKPRKIVLRNIGGLHIPFPPKWSLHDKTKEVVIILSTLRDRYAGMKDLSHSYLGQLTSATSVKIVFWPEWDHSLNDHPLLKLRESDCMEVPAAARDELIYVDDMARVLRAFTYGRSSIFGSKPVVTVFGFGELRLTDLNRSFLVDEYYKLNPNGPTPDLHTLAKKHATQLQIIMATVGNAQPVMMGSCEVLWRKIGSYKNNLQNRHAEIDQYD</sequence>
<dbReference type="GeneID" id="39594117"/>